<protein>
    <submittedName>
        <fullName evidence="11">Nuclear mRNA export, poly(A)+RNA binding protein</fullName>
    </submittedName>
</protein>
<evidence type="ECO:0000256" key="6">
    <source>
        <dbReference type="ARBA" id="ARBA00022816"/>
    </source>
</evidence>
<dbReference type="SUPFAM" id="SSF52058">
    <property type="entry name" value="L domain-like"/>
    <property type="match status" value="1"/>
</dbReference>
<dbReference type="InterPro" id="IPR005637">
    <property type="entry name" value="TAP_C_dom"/>
</dbReference>
<dbReference type="PROSITE" id="PS51281">
    <property type="entry name" value="TAP_C"/>
    <property type="match status" value="1"/>
</dbReference>
<evidence type="ECO:0000256" key="7">
    <source>
        <dbReference type="ARBA" id="ARBA00023242"/>
    </source>
</evidence>
<accession>A0A9P6QMC2</accession>
<evidence type="ECO:0000256" key="3">
    <source>
        <dbReference type="ARBA" id="ARBA00022448"/>
    </source>
</evidence>
<dbReference type="InterPro" id="IPR032710">
    <property type="entry name" value="NTF2-like_dom_sf"/>
</dbReference>
<dbReference type="GO" id="GO:0003723">
    <property type="term" value="F:RNA binding"/>
    <property type="evidence" value="ECO:0007669"/>
    <property type="project" value="TreeGrafter"/>
</dbReference>
<dbReference type="Gene3D" id="3.80.10.10">
    <property type="entry name" value="Ribonuclease Inhibitor"/>
    <property type="match status" value="1"/>
</dbReference>
<dbReference type="Pfam" id="PF22602">
    <property type="entry name" value="NXF_NTF2"/>
    <property type="match status" value="1"/>
</dbReference>
<keyword evidence="6" id="KW-0509">mRNA transport</keyword>
<dbReference type="PROSITE" id="PS50177">
    <property type="entry name" value="NTF2_DOMAIN"/>
    <property type="match status" value="1"/>
</dbReference>
<dbReference type="Gene3D" id="1.10.8.10">
    <property type="entry name" value="DNA helicase RuvA subunit, C-terminal domain"/>
    <property type="match status" value="1"/>
</dbReference>
<dbReference type="InterPro" id="IPR032675">
    <property type="entry name" value="LRR_dom_sf"/>
</dbReference>
<feature type="domain" description="NTF2" evidence="9">
    <location>
        <begin position="381"/>
        <end position="523"/>
    </location>
</feature>
<dbReference type="InterPro" id="IPR018222">
    <property type="entry name" value="Nuclear_transport_factor_2_euk"/>
</dbReference>
<evidence type="ECO:0000259" key="10">
    <source>
        <dbReference type="PROSITE" id="PS51281"/>
    </source>
</evidence>
<evidence type="ECO:0000256" key="8">
    <source>
        <dbReference type="SAM" id="MobiDB-lite"/>
    </source>
</evidence>
<comment type="similarity">
    <text evidence="2">Belongs to the NXF family.</text>
</comment>
<dbReference type="Pfam" id="PF03943">
    <property type="entry name" value="TAP_C"/>
    <property type="match status" value="1"/>
</dbReference>
<keyword evidence="5" id="KW-0677">Repeat</keyword>
<keyword evidence="12" id="KW-1185">Reference proteome</keyword>
<dbReference type="GO" id="GO:0005634">
    <property type="term" value="C:nucleus"/>
    <property type="evidence" value="ECO:0007669"/>
    <property type="project" value="UniProtKB-SubCell"/>
</dbReference>
<dbReference type="OrthoDB" id="25872at2759"/>
<dbReference type="AlphaFoldDB" id="A0A9P6QMC2"/>
<feature type="compositionally biased region" description="Gly residues" evidence="8">
    <location>
        <begin position="42"/>
        <end position="58"/>
    </location>
</feature>
<evidence type="ECO:0000256" key="5">
    <source>
        <dbReference type="ARBA" id="ARBA00022737"/>
    </source>
</evidence>
<evidence type="ECO:0000256" key="4">
    <source>
        <dbReference type="ARBA" id="ARBA00022614"/>
    </source>
</evidence>
<evidence type="ECO:0000313" key="11">
    <source>
        <dbReference type="EMBL" id="KAG0269141.1"/>
    </source>
</evidence>
<sequence>MFSSRNPRRGGGGGGGGGGGPQRVTGNAETGLFTAGGRERMGGSGPSGSSSGGGGGAGPARHSSRRGGRRGDSFRGPHGRTSSVRGEDTDMGGDGERKKNSSPYQRPGRSTRSTSAPLPQTEGGITVYKRVIPSGDGIVFEVPDIVQAKALRRMGKFRFQSKDATMKVDLEDSMMGDLPGQGKSKTSLSRGTIDTIRLFIQSRHQNGFLNLENMASDEILLSGKILPPGVAKNEVGAVMMKVAAELFPDIETISFASNNLRSLNPVSAISQYLPNVKNLSFQNNQLTNYRDLACLSGSKKLPKLRELILLDNPIRGKEKDEVTYRSEITKMFPSLQMLDQLPVAKISFGIGDIIQESDKASKRLPAPIRRNFYDSPQTQATVEAFLTKFFDLFDNNRRALADIYDVNATFSMQVVTQTSQLMKKQGKSRPDDFSDYLAYSRNLSRYSDLETRTSRLHVGSGTIIRDGLLKLPRTKHDLSDAAKGRSKSPKSYDRSFILAPAPPGSSAQQQGWPCVIISDVLTVRSYNGFEAWKPEPELEIPNQVLQAVTPQLAMPNNVPTTATTTTTTAAAAAVAAAAAAAPNNIAQALPTQEIPPGITPEHHAMVLELQRQTRLTYPFAVQCLEASQWNIVNGVALVNRERANIPAEAFMAP</sequence>
<name>A0A9P6QMC2_9FUNG</name>
<dbReference type="InterPro" id="IPR009060">
    <property type="entry name" value="UBA-like_sf"/>
</dbReference>
<feature type="region of interest" description="Disordered" evidence="8">
    <location>
        <begin position="1"/>
        <end position="122"/>
    </location>
</feature>
<keyword evidence="7" id="KW-0539">Nucleus</keyword>
<feature type="compositionally biased region" description="Polar residues" evidence="8">
    <location>
        <begin position="101"/>
        <end position="118"/>
    </location>
</feature>
<dbReference type="EMBL" id="JAAAJB010000033">
    <property type="protein sequence ID" value="KAG0269141.1"/>
    <property type="molecule type" value="Genomic_DNA"/>
</dbReference>
<keyword evidence="3" id="KW-0813">Transport</keyword>
<dbReference type="SMART" id="SM00804">
    <property type="entry name" value="TAP_C"/>
    <property type="match status" value="1"/>
</dbReference>
<comment type="caution">
    <text evidence="11">The sequence shown here is derived from an EMBL/GenBank/DDBJ whole genome shotgun (WGS) entry which is preliminary data.</text>
</comment>
<evidence type="ECO:0000256" key="2">
    <source>
        <dbReference type="ARBA" id="ARBA00009285"/>
    </source>
</evidence>
<dbReference type="InterPro" id="IPR057125">
    <property type="entry name" value="NXF1/2/3/5-like_LRR"/>
</dbReference>
<dbReference type="InterPro" id="IPR030217">
    <property type="entry name" value="NXF_fam"/>
</dbReference>
<dbReference type="Gene3D" id="3.10.450.50">
    <property type="match status" value="2"/>
</dbReference>
<dbReference type="PANTHER" id="PTHR10662:SF22">
    <property type="entry name" value="NUCLEAR RNA EXPORT FACTOR 1"/>
    <property type="match status" value="1"/>
</dbReference>
<proteinExistence type="inferred from homology"/>
<evidence type="ECO:0000313" key="12">
    <source>
        <dbReference type="Proteomes" id="UP000807716"/>
    </source>
</evidence>
<dbReference type="CDD" id="cd14342">
    <property type="entry name" value="UBA_TAP-C"/>
    <property type="match status" value="1"/>
</dbReference>
<dbReference type="PANTHER" id="PTHR10662">
    <property type="entry name" value="NUCLEAR RNA EXPORT FACTOR"/>
    <property type="match status" value="1"/>
</dbReference>
<evidence type="ECO:0000259" key="9">
    <source>
        <dbReference type="PROSITE" id="PS50177"/>
    </source>
</evidence>
<evidence type="ECO:0000256" key="1">
    <source>
        <dbReference type="ARBA" id="ARBA00004123"/>
    </source>
</evidence>
<comment type="subcellular location">
    <subcellularLocation>
        <location evidence="1">Nucleus</location>
    </subcellularLocation>
</comment>
<gene>
    <name evidence="11" type="primary">MEX67</name>
    <name evidence="11" type="ORF">DFQ27_004714</name>
</gene>
<organism evidence="11 12">
    <name type="scientific">Actinomortierella ambigua</name>
    <dbReference type="NCBI Taxonomy" id="1343610"/>
    <lineage>
        <taxon>Eukaryota</taxon>
        <taxon>Fungi</taxon>
        <taxon>Fungi incertae sedis</taxon>
        <taxon>Mucoromycota</taxon>
        <taxon>Mortierellomycotina</taxon>
        <taxon>Mortierellomycetes</taxon>
        <taxon>Mortierellales</taxon>
        <taxon>Mortierellaceae</taxon>
        <taxon>Actinomortierella</taxon>
    </lineage>
</organism>
<feature type="domain" description="TAP-C" evidence="10">
    <location>
        <begin position="600"/>
        <end position="653"/>
    </location>
</feature>
<dbReference type="SUPFAM" id="SSF46934">
    <property type="entry name" value="UBA-like"/>
    <property type="match status" value="1"/>
</dbReference>
<dbReference type="InterPro" id="IPR002075">
    <property type="entry name" value="NTF2_dom"/>
</dbReference>
<feature type="compositionally biased region" description="Gly residues" evidence="8">
    <location>
        <begin position="9"/>
        <end position="21"/>
    </location>
</feature>
<dbReference type="SUPFAM" id="SSF54427">
    <property type="entry name" value="NTF2-like"/>
    <property type="match status" value="1"/>
</dbReference>
<dbReference type="Pfam" id="PF24048">
    <property type="entry name" value="LRR_NXF1-5"/>
    <property type="match status" value="1"/>
</dbReference>
<reference evidence="11" key="1">
    <citation type="journal article" date="2020" name="Fungal Divers.">
        <title>Resolving the Mortierellaceae phylogeny through synthesis of multi-gene phylogenetics and phylogenomics.</title>
        <authorList>
            <person name="Vandepol N."/>
            <person name="Liber J."/>
            <person name="Desiro A."/>
            <person name="Na H."/>
            <person name="Kennedy M."/>
            <person name="Barry K."/>
            <person name="Grigoriev I.V."/>
            <person name="Miller A.N."/>
            <person name="O'Donnell K."/>
            <person name="Stajich J.E."/>
            <person name="Bonito G."/>
        </authorList>
    </citation>
    <scope>NUCLEOTIDE SEQUENCE</scope>
    <source>
        <strain evidence="11">BC1065</strain>
    </source>
</reference>
<dbReference type="Proteomes" id="UP000807716">
    <property type="component" value="Unassembled WGS sequence"/>
</dbReference>
<keyword evidence="4" id="KW-0433">Leucine-rich repeat</keyword>
<dbReference type="GO" id="GO:0016973">
    <property type="term" value="P:poly(A)+ mRNA export from nucleus"/>
    <property type="evidence" value="ECO:0007669"/>
    <property type="project" value="TreeGrafter"/>
</dbReference>